<dbReference type="Proteomes" id="UP000008881">
    <property type="component" value="Chromosome"/>
</dbReference>
<dbReference type="OrthoDB" id="545475at2"/>
<dbReference type="InterPro" id="IPR007049">
    <property type="entry name" value="Carb-sel_porin_OprB"/>
</dbReference>
<sequence length="428" mass="47767">MLFLALQPYAAQAADAFSTGSPWMLGGWGGVRSDLQQNGVSFQAGYTMESASNLAGGYHTSTTARYSDQWAFGVNLDLEKLLNWQDAEFQMTITDRNGQNLSDQIADPRTGMLSSVQEVYGRGQTWRLTQFWLRKGLFGDVLDLKAGRVTVGEDFDNFDSKFQNLAFGSGQAGNWRGDHWYNWPVSQWGGRVRLNITPEVFMQVGFYNQNPYNYDRGDGFRLEFSPTEGNLVPVELGWQPKLGSDKLPGNYRLGYYYSSVNDNVYGSWHNGGFNDTAHAYGGYILAQQQLSAQGGSTDRGITLTLQAVMNDHKTSKTDNYQSIAVTWKGPFDARPQDEIGVGAARIHVNSAYTRMLRQENAFNGETDYNSPTYLPVQEGAEYNYELYYNVQATDWLQIRPNLQYVSAPGAVSEVDDAFIGGISANIVF</sequence>
<dbReference type="KEGG" id="eae:EAE_08975"/>
<dbReference type="GO" id="GO:0015288">
    <property type="term" value="F:porin activity"/>
    <property type="evidence" value="ECO:0007669"/>
    <property type="project" value="InterPro"/>
</dbReference>
<keyword evidence="4" id="KW-1185">Reference proteome</keyword>
<dbReference type="PANTHER" id="PTHR37944">
    <property type="entry name" value="PORIN B"/>
    <property type="match status" value="1"/>
</dbReference>
<dbReference type="AlphaFoldDB" id="A0A0H3FQG8"/>
<evidence type="ECO:0000313" key="4">
    <source>
        <dbReference type="Proteomes" id="UP000008881"/>
    </source>
</evidence>
<dbReference type="GO" id="GO:0016020">
    <property type="term" value="C:membrane"/>
    <property type="evidence" value="ECO:0007669"/>
    <property type="project" value="InterPro"/>
</dbReference>
<dbReference type="eggNOG" id="COG3659">
    <property type="taxonomic scope" value="Bacteria"/>
</dbReference>
<dbReference type="Gene3D" id="2.40.160.180">
    <property type="entry name" value="Carbohydrate-selective porin OprB"/>
    <property type="match status" value="1"/>
</dbReference>
<dbReference type="GeneID" id="93309972"/>
<dbReference type="InterPro" id="IPR052932">
    <property type="entry name" value="OprB_Porin"/>
</dbReference>
<reference evidence="3 4" key="1">
    <citation type="journal article" date="2012" name="J. Bacteriol.">
        <title>Complete genome sequence of Enterobacter aerogenes KCTC 2190.</title>
        <authorList>
            <person name="Shin S.H."/>
            <person name="Kim S."/>
            <person name="Kim J.Y."/>
            <person name="Lee S."/>
            <person name="Um Y."/>
            <person name="Oh M.K."/>
            <person name="Kim Y.R."/>
            <person name="Lee J."/>
            <person name="Yang K.S."/>
        </authorList>
    </citation>
    <scope>NUCLEOTIDE SEQUENCE [LARGE SCALE GENOMIC DNA]</scope>
    <source>
        <strain evidence="3 4">KCTC 2190</strain>
    </source>
</reference>
<evidence type="ECO:0000256" key="1">
    <source>
        <dbReference type="ARBA" id="ARBA00008769"/>
    </source>
</evidence>
<accession>A0A0H3FQG8</accession>
<dbReference type="Pfam" id="PF04966">
    <property type="entry name" value="OprB"/>
    <property type="match status" value="1"/>
</dbReference>
<organism evidence="3 4">
    <name type="scientific">Klebsiella aerogenes (strain ATCC 13048 / DSM 30053 / CCUG 1429 / JCM 1235 / KCTC 2190 / NBRC 13534 / NCIMB 10102 / NCTC 10006 / CDC 819-56)</name>
    <name type="common">Enterobacter aerogenes</name>
    <dbReference type="NCBI Taxonomy" id="1028307"/>
    <lineage>
        <taxon>Bacteria</taxon>
        <taxon>Pseudomonadati</taxon>
        <taxon>Pseudomonadota</taxon>
        <taxon>Gammaproteobacteria</taxon>
        <taxon>Enterobacterales</taxon>
        <taxon>Enterobacteriaceae</taxon>
        <taxon>Klebsiella/Raoultella group</taxon>
        <taxon>Klebsiella</taxon>
    </lineage>
</organism>
<dbReference type="HOGENOM" id="CLU_029684_1_0_6"/>
<proteinExistence type="inferred from homology"/>
<evidence type="ECO:0000256" key="2">
    <source>
        <dbReference type="RuleBase" id="RU363072"/>
    </source>
</evidence>
<dbReference type="PANTHER" id="PTHR37944:SF1">
    <property type="entry name" value="PORIN B"/>
    <property type="match status" value="1"/>
</dbReference>
<dbReference type="GO" id="GO:0008643">
    <property type="term" value="P:carbohydrate transport"/>
    <property type="evidence" value="ECO:0007669"/>
    <property type="project" value="InterPro"/>
</dbReference>
<dbReference type="RefSeq" id="WP_015704121.1">
    <property type="nucleotide sequence ID" value="NC_015663.1"/>
</dbReference>
<protein>
    <submittedName>
        <fullName evidence="3">Carbohydrate-selective porin OprB</fullName>
    </submittedName>
</protein>
<dbReference type="PATRIC" id="fig|1028307.3.peg.1787"/>
<dbReference type="EMBL" id="CP002824">
    <property type="protein sequence ID" value="AEG96717.1"/>
    <property type="molecule type" value="Genomic_DNA"/>
</dbReference>
<dbReference type="InterPro" id="IPR038673">
    <property type="entry name" value="OprB_sf"/>
</dbReference>
<evidence type="ECO:0000313" key="3">
    <source>
        <dbReference type="EMBL" id="AEG96717.1"/>
    </source>
</evidence>
<name>A0A0H3FQG8_KLEAK</name>
<comment type="similarity">
    <text evidence="1 2">Belongs to the OprB family.</text>
</comment>
<gene>
    <name evidence="3" type="ordered locus">EAE_08975</name>
</gene>